<evidence type="ECO:0000313" key="2">
    <source>
        <dbReference type="Proteomes" id="UP000191988"/>
    </source>
</evidence>
<evidence type="ECO:0000313" key="1">
    <source>
        <dbReference type="EMBL" id="CUX10695.1"/>
    </source>
</evidence>
<dbReference type="EMBL" id="FBWK01000008">
    <property type="protein sequence ID" value="CUX10695.1"/>
    <property type="molecule type" value="Genomic_DNA"/>
</dbReference>
<keyword evidence="2" id="KW-1185">Reference proteome</keyword>
<reference evidence="2" key="1">
    <citation type="submission" date="2016-01" db="EMBL/GenBank/DDBJ databases">
        <authorList>
            <person name="Regsiter A."/>
            <person name="william w."/>
        </authorList>
    </citation>
    <scope>NUCLEOTIDE SEQUENCE [LARGE SCALE GENOMIC DNA]</scope>
    <source>
        <strain evidence="2">CFBP 6623</strain>
    </source>
</reference>
<gene>
    <name evidence="1" type="ORF">AGR3A_Cc160032</name>
</gene>
<accession>A0A1S7NRK7</accession>
<dbReference type="Proteomes" id="UP000191988">
    <property type="component" value="Unassembled WGS sequence"/>
</dbReference>
<organism evidence="1 2">
    <name type="scientific">Agrobacterium tomkonis CFBP 6623</name>
    <dbReference type="NCBI Taxonomy" id="1183432"/>
    <lineage>
        <taxon>Bacteria</taxon>
        <taxon>Pseudomonadati</taxon>
        <taxon>Pseudomonadota</taxon>
        <taxon>Alphaproteobacteria</taxon>
        <taxon>Hyphomicrobiales</taxon>
        <taxon>Rhizobiaceae</taxon>
        <taxon>Rhizobium/Agrobacterium group</taxon>
        <taxon>Agrobacterium</taxon>
        <taxon>Agrobacterium tumefaciens complex</taxon>
    </lineage>
</organism>
<dbReference type="AlphaFoldDB" id="A0A1S7NRK7"/>
<name>A0A1S7NRK7_9HYPH</name>
<proteinExistence type="predicted"/>
<protein>
    <submittedName>
        <fullName evidence="1">Uncharacterized protein</fullName>
    </submittedName>
</protein>
<sequence>MNKDISATIVWLDEAEAFVCIEEFYGASFGHASGPFRSARVQLQAALQFCPARALAGSS</sequence>